<name>A0A7W7EKV9_9HYPH</name>
<protein>
    <submittedName>
        <fullName evidence="9">tRNA(fMet)-specific endonuclease VapC</fullName>
        <ecNumber evidence="9">3.1.-.-</ecNumber>
    </submittedName>
</protein>
<keyword evidence="4" id="KW-0479">Metal-binding</keyword>
<dbReference type="GO" id="GO:0016787">
    <property type="term" value="F:hydrolase activity"/>
    <property type="evidence" value="ECO:0007669"/>
    <property type="project" value="UniProtKB-KW"/>
</dbReference>
<comment type="caution">
    <text evidence="9">The sequence shown here is derived from an EMBL/GenBank/DDBJ whole genome shotgun (WGS) entry which is preliminary data.</text>
</comment>
<dbReference type="PANTHER" id="PTHR33653">
    <property type="entry name" value="RIBONUCLEASE VAPC2"/>
    <property type="match status" value="1"/>
</dbReference>
<keyword evidence="2" id="KW-1277">Toxin-antitoxin system</keyword>
<evidence type="ECO:0000256" key="5">
    <source>
        <dbReference type="ARBA" id="ARBA00022801"/>
    </source>
</evidence>
<feature type="domain" description="PIN" evidence="8">
    <location>
        <begin position="9"/>
        <end position="100"/>
    </location>
</feature>
<evidence type="ECO:0000256" key="6">
    <source>
        <dbReference type="ARBA" id="ARBA00022842"/>
    </source>
</evidence>
<dbReference type="Gene3D" id="3.40.50.1010">
    <property type="entry name" value="5'-nuclease"/>
    <property type="match status" value="1"/>
</dbReference>
<evidence type="ECO:0000256" key="4">
    <source>
        <dbReference type="ARBA" id="ARBA00022723"/>
    </source>
</evidence>
<dbReference type="Proteomes" id="UP000543836">
    <property type="component" value="Unassembled WGS sequence"/>
</dbReference>
<dbReference type="PANTHER" id="PTHR33653:SF1">
    <property type="entry name" value="RIBONUCLEASE VAPC2"/>
    <property type="match status" value="1"/>
</dbReference>
<accession>A0A7W7EKV9</accession>
<keyword evidence="5 9" id="KW-0378">Hydrolase</keyword>
<comment type="similarity">
    <text evidence="7">Belongs to the PINc/VapC protein family.</text>
</comment>
<gene>
    <name evidence="9" type="ORF">GGE60_001661</name>
</gene>
<organism evidence="9 10">
    <name type="scientific">Rhizobium leucaenae</name>
    <dbReference type="NCBI Taxonomy" id="29450"/>
    <lineage>
        <taxon>Bacteria</taxon>
        <taxon>Pseudomonadati</taxon>
        <taxon>Pseudomonadota</taxon>
        <taxon>Alphaproteobacteria</taxon>
        <taxon>Hyphomicrobiales</taxon>
        <taxon>Rhizobiaceae</taxon>
        <taxon>Rhizobium/Agrobacterium group</taxon>
        <taxon>Rhizobium</taxon>
    </lineage>
</organism>
<keyword evidence="3" id="KW-0540">Nuclease</keyword>
<keyword evidence="9" id="KW-0255">Endonuclease</keyword>
<dbReference type="GO" id="GO:0004519">
    <property type="term" value="F:endonuclease activity"/>
    <property type="evidence" value="ECO:0007669"/>
    <property type="project" value="UniProtKB-KW"/>
</dbReference>
<comment type="cofactor">
    <cofactor evidence="1">
        <name>Mg(2+)</name>
        <dbReference type="ChEBI" id="CHEBI:18420"/>
    </cofactor>
</comment>
<dbReference type="AlphaFoldDB" id="A0A7W7EKV9"/>
<dbReference type="EC" id="3.1.-.-" evidence="9"/>
<evidence type="ECO:0000259" key="8">
    <source>
        <dbReference type="Pfam" id="PF01850"/>
    </source>
</evidence>
<dbReference type="GO" id="GO:0046872">
    <property type="term" value="F:metal ion binding"/>
    <property type="evidence" value="ECO:0007669"/>
    <property type="project" value="UniProtKB-KW"/>
</dbReference>
<dbReference type="InterPro" id="IPR029060">
    <property type="entry name" value="PIN-like_dom_sf"/>
</dbReference>
<dbReference type="EMBL" id="JACIIG010000003">
    <property type="protein sequence ID" value="MBB4567558.1"/>
    <property type="molecule type" value="Genomic_DNA"/>
</dbReference>
<evidence type="ECO:0000313" key="10">
    <source>
        <dbReference type="Proteomes" id="UP000543836"/>
    </source>
</evidence>
<keyword evidence="6" id="KW-0460">Magnesium</keyword>
<evidence type="ECO:0000256" key="1">
    <source>
        <dbReference type="ARBA" id="ARBA00001946"/>
    </source>
</evidence>
<dbReference type="InterPro" id="IPR050556">
    <property type="entry name" value="Type_II_TA_system_RNase"/>
</dbReference>
<evidence type="ECO:0000256" key="2">
    <source>
        <dbReference type="ARBA" id="ARBA00022649"/>
    </source>
</evidence>
<dbReference type="Pfam" id="PF01850">
    <property type="entry name" value="PIN"/>
    <property type="match status" value="1"/>
</dbReference>
<sequence length="112" mass="12606">MSFADISQDFAIPAIVAHELFYGAYKGQRAVDNLARVEALQFETLNFDREDARMAGEIRAELASLGTPIGVYDVLIAGQAVARDLILITHNVREFQRVQKLRFEDWEPLPNA</sequence>
<evidence type="ECO:0000256" key="7">
    <source>
        <dbReference type="ARBA" id="ARBA00038093"/>
    </source>
</evidence>
<evidence type="ECO:0000256" key="3">
    <source>
        <dbReference type="ARBA" id="ARBA00022722"/>
    </source>
</evidence>
<keyword evidence="10" id="KW-1185">Reference proteome</keyword>
<proteinExistence type="inferred from homology"/>
<dbReference type="InterPro" id="IPR002716">
    <property type="entry name" value="PIN_dom"/>
</dbReference>
<evidence type="ECO:0000313" key="9">
    <source>
        <dbReference type="EMBL" id="MBB4567558.1"/>
    </source>
</evidence>
<dbReference type="SUPFAM" id="SSF88723">
    <property type="entry name" value="PIN domain-like"/>
    <property type="match status" value="1"/>
</dbReference>
<reference evidence="9 10" key="1">
    <citation type="submission" date="2020-08" db="EMBL/GenBank/DDBJ databases">
        <title>Genomic Encyclopedia of Type Strains, Phase IV (KMG-V): Genome sequencing to study the core and pangenomes of soil and plant-associated prokaryotes.</title>
        <authorList>
            <person name="Whitman W."/>
        </authorList>
    </citation>
    <scope>NUCLEOTIDE SEQUENCE [LARGE SCALE GENOMIC DNA]</scope>
    <source>
        <strain evidence="9 10">SEMIA 492</strain>
    </source>
</reference>